<dbReference type="SUPFAM" id="SSF55486">
    <property type="entry name" value="Metalloproteases ('zincins'), catalytic domain"/>
    <property type="match status" value="1"/>
</dbReference>
<gene>
    <name evidence="16" type="ORF">GCM10009606_19210</name>
</gene>
<comment type="catalytic activity">
    <reaction evidence="1">
        <text>Release of an N-terminal amino acid, Xaa-|-Yaa- from a peptide, amide or arylamide. Xaa is preferably Ala, but may be most amino acids including Pro (slow action). When a terminal hydrophobic residue is followed by a prolyl residue, the two may be released as an intact Xaa-Pro dipeptide.</text>
        <dbReference type="EC" id="3.4.11.2"/>
    </reaction>
</comment>
<reference evidence="17" key="1">
    <citation type="journal article" date="2019" name="Int. J. Syst. Evol. Microbiol.">
        <title>The Global Catalogue of Microorganisms (GCM) 10K type strain sequencing project: providing services to taxonomists for standard genome sequencing and annotation.</title>
        <authorList>
            <consortium name="The Broad Institute Genomics Platform"/>
            <consortium name="The Broad Institute Genome Sequencing Center for Infectious Disease"/>
            <person name="Wu L."/>
            <person name="Ma J."/>
        </authorList>
    </citation>
    <scope>NUCLEOTIDE SEQUENCE [LARGE SCALE GENOMIC DNA]</scope>
    <source>
        <strain evidence="17">JCM 11813</strain>
    </source>
</reference>
<protein>
    <recommendedName>
        <fullName evidence="5">Aminopeptidase N</fullName>
        <ecNumber evidence="4">3.4.11.2</ecNumber>
    </recommendedName>
    <alternativeName>
        <fullName evidence="11">Alanine aminopeptidase</fullName>
    </alternativeName>
    <alternativeName>
        <fullName evidence="12">Lysyl aminopeptidase</fullName>
    </alternativeName>
</protein>
<keyword evidence="6" id="KW-0645">Protease</keyword>
<proteinExistence type="inferred from homology"/>
<evidence type="ECO:0000256" key="13">
    <source>
        <dbReference type="SAM" id="SignalP"/>
    </source>
</evidence>
<dbReference type="EC" id="3.4.11.2" evidence="4"/>
<organism evidence="16 17">
    <name type="scientific">Nocardioides aquiterrae</name>
    <dbReference type="NCBI Taxonomy" id="203799"/>
    <lineage>
        <taxon>Bacteria</taxon>
        <taxon>Bacillati</taxon>
        <taxon>Actinomycetota</taxon>
        <taxon>Actinomycetes</taxon>
        <taxon>Propionibacteriales</taxon>
        <taxon>Nocardioidaceae</taxon>
        <taxon>Nocardioides</taxon>
    </lineage>
</organism>
<evidence type="ECO:0000313" key="17">
    <source>
        <dbReference type="Proteomes" id="UP001499979"/>
    </source>
</evidence>
<dbReference type="CDD" id="cd09603">
    <property type="entry name" value="M1_APN_like"/>
    <property type="match status" value="1"/>
</dbReference>
<name>A0ABP4EWD5_9ACTN</name>
<comment type="cofactor">
    <cofactor evidence="2">
        <name>Zn(2+)</name>
        <dbReference type="ChEBI" id="CHEBI:29105"/>
    </cofactor>
</comment>
<keyword evidence="9" id="KW-0862">Zinc</keyword>
<evidence type="ECO:0000259" key="15">
    <source>
        <dbReference type="Pfam" id="PF17900"/>
    </source>
</evidence>
<evidence type="ECO:0000256" key="2">
    <source>
        <dbReference type="ARBA" id="ARBA00001947"/>
    </source>
</evidence>
<keyword evidence="10" id="KW-0482">Metalloprotease</keyword>
<dbReference type="PANTHER" id="PTHR11533:SF297">
    <property type="entry name" value="AMINOPEPTIDASE N"/>
    <property type="match status" value="1"/>
</dbReference>
<sequence>MPSALVRGLAAAVGLALLVPAGAAAAAQAPVGSPGSPGIGDPYYADYGNGGYDVDRYNVRISYDPRRDRVSGTTWVRAHTTQELSRFDLDFVLPVRSVHVNDQPAAFRQGGHELVVTPRTALRTGEEMTVRVTYRGVPSRIRSHGVQPWIRTKDGAVAAGKPEGAAWWYPADDHPRDKATYDIRVKVPRGLEAVSNGVLASKRMRHGRWVWHWRQTEPMAPYLAFFVVGQLDITRTRVDGHPVITAVPSGGGREVRYAAAAIARTPEVVAFGSRELGAYPFHATGGVATVARTPFAMESQTRPVYSRGFWRDGPNVYVVVHEIAHQWFGDSVSVEAWRDSWLTEGFASFFEWRWSETHGAGTGRQLFDAAWDEHAGDRSFWDVEIGDPGAHGESGLAVLDRGAMALQALRTRIGGPAFFSVLRQWTAEHRYGNASVDDFVALAEQESGEDLGPFFDAWLYSAGRPSATSANGFPRDFAARARTTPPSSWDEISRTHALLSSR</sequence>
<evidence type="ECO:0000256" key="1">
    <source>
        <dbReference type="ARBA" id="ARBA00000098"/>
    </source>
</evidence>
<accession>A0ABP4EWD5</accession>
<feature type="domain" description="Peptidase M1 membrane alanine aminopeptidase" evidence="14">
    <location>
        <begin position="316"/>
        <end position="458"/>
    </location>
</feature>
<evidence type="ECO:0000256" key="4">
    <source>
        <dbReference type="ARBA" id="ARBA00012564"/>
    </source>
</evidence>
<evidence type="ECO:0000256" key="9">
    <source>
        <dbReference type="ARBA" id="ARBA00022833"/>
    </source>
</evidence>
<dbReference type="SUPFAM" id="SSF63737">
    <property type="entry name" value="Leukotriene A4 hydrolase N-terminal domain"/>
    <property type="match status" value="1"/>
</dbReference>
<dbReference type="InterPro" id="IPR014782">
    <property type="entry name" value="Peptidase_M1_dom"/>
</dbReference>
<dbReference type="InterPro" id="IPR045357">
    <property type="entry name" value="Aminopeptidase_N-like_N"/>
</dbReference>
<dbReference type="RefSeq" id="WP_343907283.1">
    <property type="nucleotide sequence ID" value="NZ_BAAAJE010000006.1"/>
</dbReference>
<evidence type="ECO:0000256" key="7">
    <source>
        <dbReference type="ARBA" id="ARBA00022723"/>
    </source>
</evidence>
<dbReference type="PRINTS" id="PR00756">
    <property type="entry name" value="ALADIPTASE"/>
</dbReference>
<evidence type="ECO:0000256" key="6">
    <source>
        <dbReference type="ARBA" id="ARBA00022670"/>
    </source>
</evidence>
<evidence type="ECO:0000256" key="10">
    <source>
        <dbReference type="ARBA" id="ARBA00023049"/>
    </source>
</evidence>
<dbReference type="Proteomes" id="UP001499979">
    <property type="component" value="Unassembled WGS sequence"/>
</dbReference>
<dbReference type="Gene3D" id="1.10.390.10">
    <property type="entry name" value="Neutral Protease Domain 2"/>
    <property type="match status" value="1"/>
</dbReference>
<dbReference type="Pfam" id="PF01433">
    <property type="entry name" value="Peptidase_M1"/>
    <property type="match status" value="1"/>
</dbReference>
<dbReference type="PANTHER" id="PTHR11533">
    <property type="entry name" value="PROTEASE M1 ZINC METALLOPROTEASE"/>
    <property type="match status" value="1"/>
</dbReference>
<keyword evidence="8" id="KW-0378">Hydrolase</keyword>
<evidence type="ECO:0000256" key="3">
    <source>
        <dbReference type="ARBA" id="ARBA00010136"/>
    </source>
</evidence>
<evidence type="ECO:0000259" key="14">
    <source>
        <dbReference type="Pfam" id="PF01433"/>
    </source>
</evidence>
<evidence type="ECO:0000256" key="12">
    <source>
        <dbReference type="ARBA" id="ARBA00031533"/>
    </source>
</evidence>
<evidence type="ECO:0000256" key="8">
    <source>
        <dbReference type="ARBA" id="ARBA00022801"/>
    </source>
</evidence>
<dbReference type="InterPro" id="IPR001930">
    <property type="entry name" value="Peptidase_M1"/>
</dbReference>
<dbReference type="Gene3D" id="2.60.40.1730">
    <property type="entry name" value="tricorn interacting facor f3 domain"/>
    <property type="match status" value="1"/>
</dbReference>
<feature type="signal peptide" evidence="13">
    <location>
        <begin position="1"/>
        <end position="26"/>
    </location>
</feature>
<evidence type="ECO:0000256" key="11">
    <source>
        <dbReference type="ARBA" id="ARBA00029811"/>
    </source>
</evidence>
<keyword evidence="7" id="KW-0479">Metal-binding</keyword>
<comment type="caution">
    <text evidence="16">The sequence shown here is derived from an EMBL/GenBank/DDBJ whole genome shotgun (WGS) entry which is preliminary data.</text>
</comment>
<keyword evidence="17" id="KW-1185">Reference proteome</keyword>
<evidence type="ECO:0000313" key="16">
    <source>
        <dbReference type="EMBL" id="GAA1139739.1"/>
    </source>
</evidence>
<evidence type="ECO:0000256" key="5">
    <source>
        <dbReference type="ARBA" id="ARBA00015611"/>
    </source>
</evidence>
<dbReference type="InterPro" id="IPR050344">
    <property type="entry name" value="Peptidase_M1_aminopeptidases"/>
</dbReference>
<dbReference type="Pfam" id="PF17900">
    <property type="entry name" value="Peptidase_M1_N"/>
    <property type="match status" value="1"/>
</dbReference>
<feature type="domain" description="Aminopeptidase N-like N-terminal" evidence="15">
    <location>
        <begin position="56"/>
        <end position="223"/>
    </location>
</feature>
<comment type="similarity">
    <text evidence="3">Belongs to the peptidase M1 family.</text>
</comment>
<dbReference type="InterPro" id="IPR027268">
    <property type="entry name" value="Peptidase_M4/M1_CTD_sf"/>
</dbReference>
<dbReference type="EMBL" id="BAAAJE010000006">
    <property type="protein sequence ID" value="GAA1139739.1"/>
    <property type="molecule type" value="Genomic_DNA"/>
</dbReference>
<dbReference type="InterPro" id="IPR042097">
    <property type="entry name" value="Aminopeptidase_N-like_N_sf"/>
</dbReference>
<feature type="chain" id="PRO_5045431197" description="Aminopeptidase N" evidence="13">
    <location>
        <begin position="27"/>
        <end position="502"/>
    </location>
</feature>
<keyword evidence="13" id="KW-0732">Signal</keyword>